<dbReference type="AlphaFoldDB" id="A0AAN9QTD1"/>
<sequence>MLDVDCDQDEVAFSTMLSSYASWGRQKKFTLSGGRWGDVLPMQWPLSHFTKAAEYAFKTFDEMRNNGVIPEKAENFIHRSLKENLELDIVAYNTFINAMLEAGMMFDASQFSKMQEEGIEPGKCFSTDSLPLLGNAAEETLHAMHSKGIPPSCVHFYILLHAFTKAGLIDEAKRVNEELQPKGEVVFPVFIKSIVVNVLLFSFLVPIASSNELVIDLKFPDQYKFFICLPVGLMVYQHQSGENMVKGI</sequence>
<accession>A0AAN9QTD1</accession>
<evidence type="ECO:0000313" key="3">
    <source>
        <dbReference type="EMBL" id="KAK7342483.1"/>
    </source>
</evidence>
<evidence type="ECO:0000256" key="1">
    <source>
        <dbReference type="ARBA" id="ARBA00007626"/>
    </source>
</evidence>
<comment type="caution">
    <text evidence="3">The sequence shown here is derived from an EMBL/GenBank/DDBJ whole genome shotgun (WGS) entry which is preliminary data.</text>
</comment>
<name>A0AAN9QTD1_PHACN</name>
<protein>
    <recommendedName>
        <fullName evidence="5">Pentatricopeptide repeat-containing protein</fullName>
    </recommendedName>
</protein>
<dbReference type="PANTHER" id="PTHR47936:SF1">
    <property type="entry name" value="PENTATRICOPEPTIDE REPEAT-CONTAINING PROTEIN GUN1, CHLOROPLASTIC"/>
    <property type="match status" value="1"/>
</dbReference>
<proteinExistence type="inferred from homology"/>
<keyword evidence="4" id="KW-1185">Reference proteome</keyword>
<organism evidence="3 4">
    <name type="scientific">Phaseolus coccineus</name>
    <name type="common">Scarlet runner bean</name>
    <name type="synonym">Phaseolus multiflorus</name>
    <dbReference type="NCBI Taxonomy" id="3886"/>
    <lineage>
        <taxon>Eukaryota</taxon>
        <taxon>Viridiplantae</taxon>
        <taxon>Streptophyta</taxon>
        <taxon>Embryophyta</taxon>
        <taxon>Tracheophyta</taxon>
        <taxon>Spermatophyta</taxon>
        <taxon>Magnoliopsida</taxon>
        <taxon>eudicotyledons</taxon>
        <taxon>Gunneridae</taxon>
        <taxon>Pentapetalae</taxon>
        <taxon>rosids</taxon>
        <taxon>fabids</taxon>
        <taxon>Fabales</taxon>
        <taxon>Fabaceae</taxon>
        <taxon>Papilionoideae</taxon>
        <taxon>50 kb inversion clade</taxon>
        <taxon>NPAAA clade</taxon>
        <taxon>indigoferoid/millettioid clade</taxon>
        <taxon>Phaseoleae</taxon>
        <taxon>Phaseolus</taxon>
    </lineage>
</organism>
<dbReference type="GO" id="GO:0031930">
    <property type="term" value="P:mitochondria-nucleus signaling pathway"/>
    <property type="evidence" value="ECO:0007669"/>
    <property type="project" value="TreeGrafter"/>
</dbReference>
<dbReference type="GO" id="GO:0010019">
    <property type="term" value="P:chloroplast-nucleus signaling pathway"/>
    <property type="evidence" value="ECO:0007669"/>
    <property type="project" value="TreeGrafter"/>
</dbReference>
<dbReference type="Pfam" id="PF01535">
    <property type="entry name" value="PPR"/>
    <property type="match status" value="1"/>
</dbReference>
<evidence type="ECO:0000313" key="4">
    <source>
        <dbReference type="Proteomes" id="UP001374584"/>
    </source>
</evidence>
<keyword evidence="2" id="KW-0677">Repeat</keyword>
<gene>
    <name evidence="3" type="ORF">VNO80_25437</name>
</gene>
<dbReference type="GO" id="GO:0009507">
    <property type="term" value="C:chloroplast"/>
    <property type="evidence" value="ECO:0007669"/>
    <property type="project" value="TreeGrafter"/>
</dbReference>
<comment type="similarity">
    <text evidence="1">Belongs to the PPR family. P subfamily.</text>
</comment>
<dbReference type="PANTHER" id="PTHR47936">
    <property type="entry name" value="PPR_LONG DOMAIN-CONTAINING PROTEIN"/>
    <property type="match status" value="1"/>
</dbReference>
<dbReference type="Pfam" id="PF13812">
    <property type="entry name" value="PPR_3"/>
    <property type="match status" value="1"/>
</dbReference>
<dbReference type="Gene3D" id="1.25.40.10">
    <property type="entry name" value="Tetratricopeptide repeat domain"/>
    <property type="match status" value="2"/>
</dbReference>
<evidence type="ECO:0008006" key="5">
    <source>
        <dbReference type="Google" id="ProtNLM"/>
    </source>
</evidence>
<dbReference type="InterPro" id="IPR011990">
    <property type="entry name" value="TPR-like_helical_dom_sf"/>
</dbReference>
<dbReference type="InterPro" id="IPR002885">
    <property type="entry name" value="PPR_rpt"/>
</dbReference>
<dbReference type="Proteomes" id="UP001374584">
    <property type="component" value="Unassembled WGS sequence"/>
</dbReference>
<dbReference type="EMBL" id="JAYMYR010000009">
    <property type="protein sequence ID" value="KAK7342483.1"/>
    <property type="molecule type" value="Genomic_DNA"/>
</dbReference>
<reference evidence="3 4" key="1">
    <citation type="submission" date="2024-01" db="EMBL/GenBank/DDBJ databases">
        <title>The genomes of 5 underutilized Papilionoideae crops provide insights into root nodulation and disease resistanc.</title>
        <authorList>
            <person name="Jiang F."/>
        </authorList>
    </citation>
    <scope>NUCLEOTIDE SEQUENCE [LARGE SCALE GENOMIC DNA]</scope>
    <source>
        <strain evidence="3">JINMINGXINNONG_FW02</strain>
        <tissue evidence="3">Leaves</tissue>
    </source>
</reference>
<evidence type="ECO:0000256" key="2">
    <source>
        <dbReference type="ARBA" id="ARBA00022737"/>
    </source>
</evidence>